<dbReference type="InterPro" id="IPR011083">
    <property type="entry name" value="Phage_tail_collar_dom"/>
</dbReference>
<sequence>MSTRYLSEITLFAGPYAPVQWAFCSGTLLPIANNEALYSLLGISNGGDGRTSFALPDLQGRVPVGMGQGAGLTLRRQGQKIGQETVPLTVENLPNHSHTLQASANIALSPEPSAALVLGQANQYFADPAAEDLVEMQQAAIASTGGGQAHANMSPSLALNFIICTAGVYPTQS</sequence>
<dbReference type="OrthoDB" id="9810174at2"/>
<protein>
    <recommendedName>
        <fullName evidence="1">Phage tail collar domain-containing protein</fullName>
    </recommendedName>
</protein>
<comment type="caution">
    <text evidence="2">The sequence shown here is derived from an EMBL/GenBank/DDBJ whole genome shotgun (WGS) entry which is preliminary data.</text>
</comment>
<evidence type="ECO:0000259" key="1">
    <source>
        <dbReference type="Pfam" id="PF07484"/>
    </source>
</evidence>
<reference evidence="2 3" key="1">
    <citation type="submission" date="2014-12" db="EMBL/GenBank/DDBJ databases">
        <title>Mercury Reductase activity and rhizosphere competence traits in the genome of root associated Photobacterium halotolerans MELD1.</title>
        <authorList>
            <person name="Mathew D.C."/>
            <person name="Huang C.-C."/>
        </authorList>
    </citation>
    <scope>NUCLEOTIDE SEQUENCE [LARGE SCALE GENOMIC DNA]</scope>
    <source>
        <strain evidence="2 3">MELD1</strain>
    </source>
</reference>
<dbReference type="STRING" id="265726.KY46_04235"/>
<feature type="domain" description="Phage tail collar" evidence="1">
    <location>
        <begin position="8"/>
        <end position="63"/>
    </location>
</feature>
<dbReference type="Pfam" id="PF07484">
    <property type="entry name" value="Collar"/>
    <property type="match status" value="1"/>
</dbReference>
<organism evidence="2 3">
    <name type="scientific">Photobacterium halotolerans</name>
    <dbReference type="NCBI Taxonomy" id="265726"/>
    <lineage>
        <taxon>Bacteria</taxon>
        <taxon>Pseudomonadati</taxon>
        <taxon>Pseudomonadota</taxon>
        <taxon>Gammaproteobacteria</taxon>
        <taxon>Vibrionales</taxon>
        <taxon>Vibrionaceae</taxon>
        <taxon>Photobacterium</taxon>
    </lineage>
</organism>
<dbReference type="InterPro" id="IPR037053">
    <property type="entry name" value="Phage_tail_collar_dom_sf"/>
</dbReference>
<dbReference type="Gene3D" id="3.90.1340.10">
    <property type="entry name" value="Phage tail collar domain"/>
    <property type="match status" value="1"/>
</dbReference>
<dbReference type="EMBL" id="JWYV01000002">
    <property type="protein sequence ID" value="KKD00994.1"/>
    <property type="molecule type" value="Genomic_DNA"/>
</dbReference>
<proteinExistence type="predicted"/>
<dbReference type="Proteomes" id="UP000033633">
    <property type="component" value="Unassembled WGS sequence"/>
</dbReference>
<accession>A0A0F5VFT6</accession>
<keyword evidence="3" id="KW-1185">Reference proteome</keyword>
<evidence type="ECO:0000313" key="2">
    <source>
        <dbReference type="EMBL" id="KKD00994.1"/>
    </source>
</evidence>
<dbReference type="PATRIC" id="fig|265726.11.peg.2206"/>
<evidence type="ECO:0000313" key="3">
    <source>
        <dbReference type="Proteomes" id="UP000033633"/>
    </source>
</evidence>
<dbReference type="SUPFAM" id="SSF88874">
    <property type="entry name" value="Receptor-binding domain of short tail fibre protein gp12"/>
    <property type="match status" value="1"/>
</dbReference>
<dbReference type="RefSeq" id="WP_046219363.1">
    <property type="nucleotide sequence ID" value="NZ_JWYV01000002.1"/>
</dbReference>
<name>A0A0F5VFT6_9GAMM</name>
<dbReference type="AlphaFoldDB" id="A0A0F5VFT6"/>
<gene>
    <name evidence="2" type="ORF">KY46_04235</name>
</gene>